<evidence type="ECO:0000256" key="4">
    <source>
        <dbReference type="ARBA" id="ARBA00022737"/>
    </source>
</evidence>
<accession>A0ABQ9FK16</accession>
<feature type="domain" description="MI" evidence="7">
    <location>
        <begin position="152"/>
        <end position="274"/>
    </location>
</feature>
<evidence type="ECO:0000256" key="3">
    <source>
        <dbReference type="ARBA" id="ARBA00022490"/>
    </source>
</evidence>
<dbReference type="InterPro" id="IPR003891">
    <property type="entry name" value="Initiation_fac_eIF4g_MI"/>
</dbReference>
<feature type="domain" description="MI" evidence="7">
    <location>
        <begin position="316"/>
        <end position="441"/>
    </location>
</feature>
<keyword evidence="4" id="KW-0677">Repeat</keyword>
<keyword evidence="3" id="KW-0963">Cytoplasm</keyword>
<keyword evidence="9" id="KW-1185">Reference proteome</keyword>
<evidence type="ECO:0000259" key="7">
    <source>
        <dbReference type="PROSITE" id="PS51366"/>
    </source>
</evidence>
<reference evidence="8 9" key="1">
    <citation type="submission" date="2022-12" db="EMBL/GenBank/DDBJ databases">
        <title>Chromosome-level genome of Tegillarca granosa.</title>
        <authorList>
            <person name="Kim J."/>
        </authorList>
    </citation>
    <scope>NUCLEOTIDE SEQUENCE [LARGE SCALE GENOMIC DNA]</scope>
    <source>
        <strain evidence="8">Teg-2019</strain>
        <tissue evidence="8">Adductor muscle</tissue>
    </source>
</reference>
<dbReference type="InterPro" id="IPR039778">
    <property type="entry name" value="PDCD4"/>
</dbReference>
<dbReference type="SUPFAM" id="SSF48371">
    <property type="entry name" value="ARM repeat"/>
    <property type="match status" value="2"/>
</dbReference>
<feature type="compositionally biased region" description="Gly residues" evidence="6">
    <location>
        <begin position="100"/>
        <end position="111"/>
    </location>
</feature>
<dbReference type="PROSITE" id="PS51366">
    <property type="entry name" value="MI"/>
    <property type="match status" value="2"/>
</dbReference>
<evidence type="ECO:0000256" key="2">
    <source>
        <dbReference type="ARBA" id="ARBA00005497"/>
    </source>
</evidence>
<evidence type="ECO:0000256" key="1">
    <source>
        <dbReference type="ARBA" id="ARBA00004496"/>
    </source>
</evidence>
<dbReference type="PANTHER" id="PTHR12626:SF0">
    <property type="entry name" value="PROGRAMMED CELL DEATH PROTEIN 4"/>
    <property type="match status" value="1"/>
</dbReference>
<dbReference type="Proteomes" id="UP001217089">
    <property type="component" value="Unassembled WGS sequence"/>
</dbReference>
<name>A0ABQ9FK16_TEGGR</name>
<evidence type="ECO:0000256" key="5">
    <source>
        <dbReference type="ARBA" id="ARBA00023242"/>
    </source>
</evidence>
<gene>
    <name evidence="8" type="ORF">KUTeg_005538</name>
</gene>
<dbReference type="InterPro" id="IPR016024">
    <property type="entry name" value="ARM-type_fold"/>
</dbReference>
<dbReference type="PANTHER" id="PTHR12626">
    <property type="entry name" value="PROGRAMMED CELL DEATH 4"/>
    <property type="match status" value="1"/>
</dbReference>
<proteinExistence type="inferred from homology"/>
<feature type="compositionally biased region" description="Basic residues" evidence="6">
    <location>
        <begin position="87"/>
        <end position="99"/>
    </location>
</feature>
<comment type="subcellular location">
    <subcellularLocation>
        <location evidence="1">Cytoplasm</location>
    </subcellularLocation>
</comment>
<dbReference type="SMART" id="SM00544">
    <property type="entry name" value="MA3"/>
    <property type="match status" value="2"/>
</dbReference>
<feature type="compositionally biased region" description="Polar residues" evidence="6">
    <location>
        <begin position="13"/>
        <end position="29"/>
    </location>
</feature>
<feature type="compositionally biased region" description="Polar residues" evidence="6">
    <location>
        <begin position="71"/>
        <end position="86"/>
    </location>
</feature>
<comment type="caution">
    <text evidence="8">The sequence shown here is derived from an EMBL/GenBank/DDBJ whole genome shotgun (WGS) entry which is preliminary data.</text>
</comment>
<sequence length="446" mass="49655">MSLNEVEVAVPENLQNGEMDSVEETNGSMGQDDDINENDMGSKEVRVVKKAKRFNRQNSGGSGKNVVADNGNKSSVKVQESLVNLKNSRKSRARTRGLPKKGGAGGKGTWGAPGDELMEDGHCRDAHDPNYDSESEDEYVVEKIEPVPTIDELSKLVEPILLEYFEHSSTEEVIQSISELNVRNSMKPRIIEIAISLALDRKATHREMTSILISDLYGKLLSMDDITKGFDDVLKSMGELTIDTPDAPVVVGQFIARAVADDCLAPKFITGYKGNVESEHKQAALDKAEVLLSRKHGIVRLDNIWGTGGGIRPVKYLIKQMVLLLKEYLSSGDVAEATRCLQELEVPHFHHELVYEGTVMVLEDTTERSAQMMGKLLKSLGDAVIITPEQMSQSDLQPLFTKKECLVETCTENYHREEERGLSRRVMVERLNSKNVCRQHPIQCMK</sequence>
<feature type="region of interest" description="Disordered" evidence="6">
    <location>
        <begin position="1"/>
        <end position="112"/>
    </location>
</feature>
<evidence type="ECO:0000313" key="8">
    <source>
        <dbReference type="EMBL" id="KAJ8317634.1"/>
    </source>
</evidence>
<dbReference type="EMBL" id="JARBDR010000246">
    <property type="protein sequence ID" value="KAJ8317634.1"/>
    <property type="molecule type" value="Genomic_DNA"/>
</dbReference>
<comment type="similarity">
    <text evidence="2">Belongs to the PDCD4 family.</text>
</comment>
<protein>
    <recommendedName>
        <fullName evidence="7">MI domain-containing protein</fullName>
    </recommendedName>
</protein>
<organism evidence="8 9">
    <name type="scientific">Tegillarca granosa</name>
    <name type="common">Malaysian cockle</name>
    <name type="synonym">Anadara granosa</name>
    <dbReference type="NCBI Taxonomy" id="220873"/>
    <lineage>
        <taxon>Eukaryota</taxon>
        <taxon>Metazoa</taxon>
        <taxon>Spiralia</taxon>
        <taxon>Lophotrochozoa</taxon>
        <taxon>Mollusca</taxon>
        <taxon>Bivalvia</taxon>
        <taxon>Autobranchia</taxon>
        <taxon>Pteriomorphia</taxon>
        <taxon>Arcoida</taxon>
        <taxon>Arcoidea</taxon>
        <taxon>Arcidae</taxon>
        <taxon>Tegillarca</taxon>
    </lineage>
</organism>
<dbReference type="Pfam" id="PF02847">
    <property type="entry name" value="MA3"/>
    <property type="match status" value="2"/>
</dbReference>
<evidence type="ECO:0000256" key="6">
    <source>
        <dbReference type="SAM" id="MobiDB-lite"/>
    </source>
</evidence>
<evidence type="ECO:0000313" key="9">
    <source>
        <dbReference type="Proteomes" id="UP001217089"/>
    </source>
</evidence>
<keyword evidence="5" id="KW-0539">Nucleus</keyword>
<dbReference type="Gene3D" id="1.25.40.180">
    <property type="match status" value="2"/>
</dbReference>